<comment type="caution">
    <text evidence="1">The sequence shown here is derived from an EMBL/GenBank/DDBJ whole genome shotgun (WGS) entry which is preliminary data.</text>
</comment>
<sequence>MKEEDTLKQQPGHNIVSCRLHYSDLEQGSNWDEERMNRLAALYERFKAEMWAKVASELSVPWRVAEAMHWQLGQSGMARRVGVTV</sequence>
<proteinExistence type="predicted"/>
<reference evidence="1" key="1">
    <citation type="journal article" date="2021" name="Nat. Commun.">
        <title>Genetic determinants of endophytism in the Arabidopsis root mycobiome.</title>
        <authorList>
            <person name="Mesny F."/>
            <person name="Miyauchi S."/>
            <person name="Thiergart T."/>
            <person name="Pickel B."/>
            <person name="Atanasova L."/>
            <person name="Karlsson M."/>
            <person name="Huettel B."/>
            <person name="Barry K.W."/>
            <person name="Haridas S."/>
            <person name="Chen C."/>
            <person name="Bauer D."/>
            <person name="Andreopoulos W."/>
            <person name="Pangilinan J."/>
            <person name="LaButti K."/>
            <person name="Riley R."/>
            <person name="Lipzen A."/>
            <person name="Clum A."/>
            <person name="Drula E."/>
            <person name="Henrissat B."/>
            <person name="Kohler A."/>
            <person name="Grigoriev I.V."/>
            <person name="Martin F.M."/>
            <person name="Hacquard S."/>
        </authorList>
    </citation>
    <scope>NUCLEOTIDE SEQUENCE</scope>
    <source>
        <strain evidence="1">MPI-CAGE-CH-0235</strain>
    </source>
</reference>
<dbReference type="OrthoDB" id="4869585at2759"/>
<accession>A0A8K0WJE7</accession>
<name>A0A8K0WJE7_9HYPO</name>
<gene>
    <name evidence="1" type="ORF">B0I35DRAFT_328083</name>
</gene>
<organism evidence="1 2">
    <name type="scientific">Stachybotrys elegans</name>
    <dbReference type="NCBI Taxonomy" id="80388"/>
    <lineage>
        <taxon>Eukaryota</taxon>
        <taxon>Fungi</taxon>
        <taxon>Dikarya</taxon>
        <taxon>Ascomycota</taxon>
        <taxon>Pezizomycotina</taxon>
        <taxon>Sordariomycetes</taxon>
        <taxon>Hypocreomycetidae</taxon>
        <taxon>Hypocreales</taxon>
        <taxon>Stachybotryaceae</taxon>
        <taxon>Stachybotrys</taxon>
    </lineage>
</organism>
<dbReference type="Proteomes" id="UP000813444">
    <property type="component" value="Unassembled WGS sequence"/>
</dbReference>
<feature type="non-terminal residue" evidence="1">
    <location>
        <position position="1"/>
    </location>
</feature>
<evidence type="ECO:0000313" key="1">
    <source>
        <dbReference type="EMBL" id="KAH7303360.1"/>
    </source>
</evidence>
<keyword evidence="2" id="KW-1185">Reference proteome</keyword>
<protein>
    <submittedName>
        <fullName evidence="1">Uncharacterized protein</fullName>
    </submittedName>
</protein>
<evidence type="ECO:0000313" key="2">
    <source>
        <dbReference type="Proteomes" id="UP000813444"/>
    </source>
</evidence>
<dbReference type="AlphaFoldDB" id="A0A8K0WJE7"/>
<dbReference type="EMBL" id="JAGPNK010000035">
    <property type="protein sequence ID" value="KAH7303360.1"/>
    <property type="molecule type" value="Genomic_DNA"/>
</dbReference>